<feature type="region of interest" description="Disordered" evidence="1">
    <location>
        <begin position="113"/>
        <end position="172"/>
    </location>
</feature>
<dbReference type="Proteomes" id="UP001188597">
    <property type="component" value="Unassembled WGS sequence"/>
</dbReference>
<sequence>MTNLMARFIICSLAPLMLPPTSSTVTKSIGARRAGSKKCVARPLSAAELASGGASGGGGGGAFIFKTKAYVSCVRLTEMIAASGNWVTATCLESAPLIRASSLDDEIGFTKNPLNSSISSSPSSLSFASGMATNPPPLAVGRKEGTDTEDKRVRLTRARRAWDQMKQDDRDK</sequence>
<gene>
    <name evidence="3" type="ORF">RJ639_047643</name>
</gene>
<keyword evidence="4" id="KW-1185">Reference proteome</keyword>
<evidence type="ECO:0000313" key="4">
    <source>
        <dbReference type="Proteomes" id="UP001188597"/>
    </source>
</evidence>
<name>A0AA88W5I6_9ASTE</name>
<protein>
    <recommendedName>
        <fullName evidence="5">Secreted protein</fullName>
    </recommendedName>
</protein>
<evidence type="ECO:0000313" key="3">
    <source>
        <dbReference type="EMBL" id="KAK3021471.1"/>
    </source>
</evidence>
<feature type="signal peptide" evidence="2">
    <location>
        <begin position="1"/>
        <end position="23"/>
    </location>
</feature>
<feature type="compositionally biased region" description="Basic and acidic residues" evidence="1">
    <location>
        <begin position="141"/>
        <end position="153"/>
    </location>
</feature>
<feature type="chain" id="PRO_5041684339" description="Secreted protein" evidence="2">
    <location>
        <begin position="24"/>
        <end position="172"/>
    </location>
</feature>
<comment type="caution">
    <text evidence="3">The sequence shown here is derived from an EMBL/GenBank/DDBJ whole genome shotgun (WGS) entry which is preliminary data.</text>
</comment>
<dbReference type="EMBL" id="JAVXUP010000758">
    <property type="protein sequence ID" value="KAK3021471.1"/>
    <property type="molecule type" value="Genomic_DNA"/>
</dbReference>
<dbReference type="AlphaFoldDB" id="A0AA88W5I6"/>
<reference evidence="3" key="1">
    <citation type="submission" date="2022-12" db="EMBL/GenBank/DDBJ databases">
        <title>Draft genome assemblies for two species of Escallonia (Escalloniales).</title>
        <authorList>
            <person name="Chanderbali A."/>
            <person name="Dervinis C."/>
            <person name="Anghel I."/>
            <person name="Soltis D."/>
            <person name="Soltis P."/>
            <person name="Zapata F."/>
        </authorList>
    </citation>
    <scope>NUCLEOTIDE SEQUENCE</scope>
    <source>
        <strain evidence="3">UCBG64.0493</strain>
        <tissue evidence="3">Leaf</tissue>
    </source>
</reference>
<evidence type="ECO:0000256" key="2">
    <source>
        <dbReference type="SAM" id="SignalP"/>
    </source>
</evidence>
<organism evidence="3 4">
    <name type="scientific">Escallonia herrerae</name>
    <dbReference type="NCBI Taxonomy" id="1293975"/>
    <lineage>
        <taxon>Eukaryota</taxon>
        <taxon>Viridiplantae</taxon>
        <taxon>Streptophyta</taxon>
        <taxon>Embryophyta</taxon>
        <taxon>Tracheophyta</taxon>
        <taxon>Spermatophyta</taxon>
        <taxon>Magnoliopsida</taxon>
        <taxon>eudicotyledons</taxon>
        <taxon>Gunneridae</taxon>
        <taxon>Pentapetalae</taxon>
        <taxon>asterids</taxon>
        <taxon>campanulids</taxon>
        <taxon>Escalloniales</taxon>
        <taxon>Escalloniaceae</taxon>
        <taxon>Escallonia</taxon>
    </lineage>
</organism>
<accession>A0AA88W5I6</accession>
<feature type="compositionally biased region" description="Low complexity" evidence="1">
    <location>
        <begin position="116"/>
        <end position="129"/>
    </location>
</feature>
<proteinExistence type="predicted"/>
<evidence type="ECO:0000256" key="1">
    <source>
        <dbReference type="SAM" id="MobiDB-lite"/>
    </source>
</evidence>
<evidence type="ECO:0008006" key="5">
    <source>
        <dbReference type="Google" id="ProtNLM"/>
    </source>
</evidence>
<feature type="compositionally biased region" description="Basic and acidic residues" evidence="1">
    <location>
        <begin position="160"/>
        <end position="172"/>
    </location>
</feature>
<keyword evidence="2" id="KW-0732">Signal</keyword>